<dbReference type="EMBL" id="LVKK01000164">
    <property type="protein sequence ID" value="OAG34337.1"/>
    <property type="molecule type" value="Genomic_DNA"/>
</dbReference>
<evidence type="ECO:0000313" key="1">
    <source>
        <dbReference type="EMBL" id="OAG34337.1"/>
    </source>
</evidence>
<dbReference type="GeneID" id="34606610"/>
<dbReference type="Proteomes" id="UP000077002">
    <property type="component" value="Unassembled WGS sequence"/>
</dbReference>
<keyword evidence="2" id="KW-1185">Reference proteome</keyword>
<name>A0A177EQU9_9EURO</name>
<proteinExistence type="predicted"/>
<gene>
    <name evidence="1" type="ORF">AYO21_11517</name>
</gene>
<dbReference type="RefSeq" id="XP_022506289.1">
    <property type="nucleotide sequence ID" value="XM_022661407.1"/>
</dbReference>
<evidence type="ECO:0000313" key="2">
    <source>
        <dbReference type="Proteomes" id="UP000077002"/>
    </source>
</evidence>
<reference evidence="1 2" key="1">
    <citation type="submission" date="2016-03" db="EMBL/GenBank/DDBJ databases">
        <title>Draft genome sequence of the Fonsecaea monophora CBS 269.37.</title>
        <authorList>
            <person name="Bombassaro A."/>
            <person name="Vinicius W.A."/>
            <person name="De Hoog S."/>
            <person name="Sun J."/>
            <person name="Souza E.M."/>
            <person name="Raittz R.T."/>
            <person name="Costa F."/>
            <person name="Leao A.C."/>
            <person name="Tadra-Sfeir M.Z."/>
            <person name="Baura V."/>
            <person name="Balsanelli E."/>
            <person name="Pedrosa F.O."/>
            <person name="Moreno L.F."/>
            <person name="Steffens M.B."/>
            <person name="Xi L."/>
            <person name="Bocca A.L."/>
            <person name="Felipe M.S."/>
            <person name="Teixeira M."/>
            <person name="Telles Filho F.Q."/>
            <person name="Azevedo C.M."/>
            <person name="Gomes R."/>
            <person name="Vicente V.A."/>
        </authorList>
    </citation>
    <scope>NUCLEOTIDE SEQUENCE [LARGE SCALE GENOMIC DNA]</scope>
    <source>
        <strain evidence="1 2">CBS 269.37</strain>
    </source>
</reference>
<protein>
    <submittedName>
        <fullName evidence="1">Uncharacterized protein</fullName>
    </submittedName>
</protein>
<comment type="caution">
    <text evidence="1">The sequence shown here is derived from an EMBL/GenBank/DDBJ whole genome shotgun (WGS) entry which is preliminary data.</text>
</comment>
<accession>A0A177EQU9</accession>
<organism evidence="1 2">
    <name type="scientific">Fonsecaea monophora</name>
    <dbReference type="NCBI Taxonomy" id="254056"/>
    <lineage>
        <taxon>Eukaryota</taxon>
        <taxon>Fungi</taxon>
        <taxon>Dikarya</taxon>
        <taxon>Ascomycota</taxon>
        <taxon>Pezizomycotina</taxon>
        <taxon>Eurotiomycetes</taxon>
        <taxon>Chaetothyriomycetidae</taxon>
        <taxon>Chaetothyriales</taxon>
        <taxon>Herpotrichiellaceae</taxon>
        <taxon>Fonsecaea</taxon>
    </lineage>
</organism>
<dbReference type="AlphaFoldDB" id="A0A177EQU9"/>
<sequence length="185" mass="20449">MYFVKFHGNAFGQRVRQQVRAHTNATIQSDWSTSSPPRPRYCLLLYSQPWCRPRRSLSPETSPELVLPASAAPPAFGRGKRAHKRTTTLVQSPFHHRHHIWSIYLIFLAFNRIVSSFTKTPSPLSGLGFPPPPNLRSELLNGLLVAPPSKIRVGCGVEASTPLGTPISTGYAYPSLQIHNSLAGV</sequence>